<dbReference type="Proteomes" id="UP000794436">
    <property type="component" value="Unassembled WGS sequence"/>
</dbReference>
<keyword evidence="4" id="KW-1185">Reference proteome</keyword>
<comment type="caution">
    <text evidence="3">The sequence shown here is derived from an EMBL/GenBank/DDBJ whole genome shotgun (WGS) entry which is preliminary data.</text>
</comment>
<gene>
    <name evidence="3" type="ORF">Poli38472_002342</name>
</gene>
<sequence length="377" mass="43070">MARGSGGGGKASNGKELKMFLKNGWWKEHWYLIFAVLGISIGVFGTIIIEALRAKQEIFSIDVTDQVLMTRVFRSGEPWMVLCSKPDDILPEVFTKAAPRLVGEAYVGVIDCTQKMPKTGKSILARYGIKSVIQPTIFTIADHQKPKQIFLDDLQSARDLAHKAMSQTRRALVQVLNAAELEAKCLNKAKCVLFLRSGKFKQYERRWIDRMVRKQRAVQFAWIDSTVSKLSIEYMLPEYALGEHRVVFFKKQRDPEKKKRSIVTAKAYRNIFDDVPVRQFVDDNLEATLKPLSKSIKVSRRKSILETAREEARKANDESYVEKRRRERKEEEANADDAHFFPQAADEEQGEVADISNIEEEDEEVIDLDAAAHSDEL</sequence>
<feature type="compositionally biased region" description="Basic and acidic residues" evidence="1">
    <location>
        <begin position="307"/>
        <end position="339"/>
    </location>
</feature>
<feature type="region of interest" description="Disordered" evidence="1">
    <location>
        <begin position="307"/>
        <end position="377"/>
    </location>
</feature>
<keyword evidence="2" id="KW-1133">Transmembrane helix</keyword>
<keyword evidence="2" id="KW-0812">Transmembrane</keyword>
<name>A0A8K1CII9_PYTOL</name>
<dbReference type="EMBL" id="SPLM01000072">
    <property type="protein sequence ID" value="TMW63401.1"/>
    <property type="molecule type" value="Genomic_DNA"/>
</dbReference>
<evidence type="ECO:0000313" key="3">
    <source>
        <dbReference type="EMBL" id="TMW63401.1"/>
    </source>
</evidence>
<dbReference type="AlphaFoldDB" id="A0A8K1CII9"/>
<dbReference type="OrthoDB" id="155590at2759"/>
<protein>
    <submittedName>
        <fullName evidence="3">Uncharacterized protein</fullName>
    </submittedName>
</protein>
<proteinExistence type="predicted"/>
<evidence type="ECO:0000256" key="2">
    <source>
        <dbReference type="SAM" id="Phobius"/>
    </source>
</evidence>
<evidence type="ECO:0000313" key="4">
    <source>
        <dbReference type="Proteomes" id="UP000794436"/>
    </source>
</evidence>
<keyword evidence="2" id="KW-0472">Membrane</keyword>
<accession>A0A8K1CII9</accession>
<organism evidence="3 4">
    <name type="scientific">Pythium oligandrum</name>
    <name type="common">Mycoparasitic fungus</name>
    <dbReference type="NCBI Taxonomy" id="41045"/>
    <lineage>
        <taxon>Eukaryota</taxon>
        <taxon>Sar</taxon>
        <taxon>Stramenopiles</taxon>
        <taxon>Oomycota</taxon>
        <taxon>Peronosporomycetes</taxon>
        <taxon>Pythiales</taxon>
        <taxon>Pythiaceae</taxon>
        <taxon>Pythium</taxon>
    </lineage>
</organism>
<feature type="compositionally biased region" description="Acidic residues" evidence="1">
    <location>
        <begin position="345"/>
        <end position="367"/>
    </location>
</feature>
<evidence type="ECO:0000256" key="1">
    <source>
        <dbReference type="SAM" id="MobiDB-lite"/>
    </source>
</evidence>
<feature type="transmembrane region" description="Helical" evidence="2">
    <location>
        <begin position="29"/>
        <end position="49"/>
    </location>
</feature>
<reference evidence="3" key="1">
    <citation type="submission" date="2019-03" db="EMBL/GenBank/DDBJ databases">
        <title>Long read genome sequence of the mycoparasitic Pythium oligandrum ATCC 38472 isolated from sugarbeet rhizosphere.</title>
        <authorList>
            <person name="Gaulin E."/>
        </authorList>
    </citation>
    <scope>NUCLEOTIDE SEQUENCE</scope>
    <source>
        <strain evidence="3">ATCC 38472_TT</strain>
    </source>
</reference>